<dbReference type="Pfam" id="PF04321">
    <property type="entry name" value="RmlD_sub_bind"/>
    <property type="match status" value="1"/>
</dbReference>
<organism evidence="5 6">
    <name type="scientific">Lacrimispora amygdalina</name>
    <dbReference type="NCBI Taxonomy" id="253257"/>
    <lineage>
        <taxon>Bacteria</taxon>
        <taxon>Bacillati</taxon>
        <taxon>Bacillota</taxon>
        <taxon>Clostridia</taxon>
        <taxon>Lachnospirales</taxon>
        <taxon>Lachnospiraceae</taxon>
        <taxon>Lacrimispora</taxon>
    </lineage>
</organism>
<dbReference type="GO" id="GO:0048270">
    <property type="term" value="F:methionine adenosyltransferase regulator activity"/>
    <property type="evidence" value="ECO:0007669"/>
    <property type="project" value="TreeGrafter"/>
</dbReference>
<comment type="caution">
    <text evidence="5">The sequence shown here is derived from an EMBL/GenBank/DDBJ whole genome shotgun (WGS) entry which is preliminary data.</text>
</comment>
<sequence length="273" mass="31379">MRILILGASSYAGQAIAKTLAENHEVYGTYHTHRKSCLAENKMFQMQLGDSDSIKNILDQIQPQIIISSLRGDFQLQLEVHSIIADYLLTNKAGKIIFMSSSNVFDAAMEKPHYESDKTNSQSDYGKFKMVCEHMLQDKLKERCVIIRIPQIFGKNCPRILKLTEDTENNTSIITCPNLYMNYTTDVQIAEWIAYITKENLSGIFHIGTKDTCNYMRFQSELSRILKLKEPVFQKEVSSRKRFQAVLPGRKEIPEKLHMNVTDLLEYLGQVQK</sequence>
<keyword evidence="2" id="KW-0521">NADP</keyword>
<dbReference type="InterPro" id="IPR036291">
    <property type="entry name" value="NAD(P)-bd_dom_sf"/>
</dbReference>
<keyword evidence="7" id="KW-1185">Reference proteome</keyword>
<reference evidence="5 6" key="1">
    <citation type="submission" date="2018-07" db="EMBL/GenBank/DDBJ databases">
        <title>New species, Clostridium PI-S10-A1B.</title>
        <authorList>
            <person name="Krishna G."/>
            <person name="Summeta K."/>
            <person name="Shikha S."/>
            <person name="Prabhu P.B."/>
            <person name="Suresh K."/>
        </authorList>
    </citation>
    <scope>NUCLEOTIDE SEQUENCE [LARGE SCALE GENOMIC DNA]</scope>
    <source>
        <strain evidence="5 6">PI-S10-A1B</strain>
    </source>
</reference>
<accession>A0A3E2ND27</accession>
<name>A0A3E2ND27_9FIRM</name>
<proteinExistence type="inferred from homology"/>
<gene>
    <name evidence="5" type="ORF">DS742_11125</name>
    <name evidence="4" type="ORF">LAD12857_44820</name>
</gene>
<dbReference type="UniPathway" id="UPA00124"/>
<dbReference type="GO" id="GO:0048269">
    <property type="term" value="C:methionine adenosyltransferase complex"/>
    <property type="evidence" value="ECO:0007669"/>
    <property type="project" value="TreeGrafter"/>
</dbReference>
<evidence type="ECO:0000313" key="4">
    <source>
        <dbReference type="EMBL" id="GLB32559.1"/>
    </source>
</evidence>
<dbReference type="Proteomes" id="UP000260680">
    <property type="component" value="Unassembled WGS sequence"/>
</dbReference>
<feature type="domain" description="RmlD-like substrate binding" evidence="3">
    <location>
        <begin position="94"/>
        <end position="230"/>
    </location>
</feature>
<dbReference type="OrthoDB" id="1415031at2"/>
<dbReference type="Gene3D" id="3.40.50.720">
    <property type="entry name" value="NAD(P)-binding Rossmann-like Domain"/>
    <property type="match status" value="1"/>
</dbReference>
<dbReference type="GO" id="GO:0008831">
    <property type="term" value="F:dTDP-4-dehydrorhamnose reductase activity"/>
    <property type="evidence" value="ECO:0007669"/>
    <property type="project" value="UniProtKB-EC"/>
</dbReference>
<evidence type="ECO:0000256" key="1">
    <source>
        <dbReference type="ARBA" id="ARBA00010944"/>
    </source>
</evidence>
<evidence type="ECO:0000313" key="6">
    <source>
        <dbReference type="Proteomes" id="UP000260680"/>
    </source>
</evidence>
<dbReference type="RefSeq" id="WP_117417077.1">
    <property type="nucleotide sequence ID" value="NZ_BRPJ01000097.1"/>
</dbReference>
<evidence type="ECO:0000313" key="5">
    <source>
        <dbReference type="EMBL" id="RFZ78902.1"/>
    </source>
</evidence>
<evidence type="ECO:0000259" key="3">
    <source>
        <dbReference type="Pfam" id="PF04321"/>
    </source>
</evidence>
<dbReference type="SUPFAM" id="SSF51735">
    <property type="entry name" value="NAD(P)-binding Rossmann-fold domains"/>
    <property type="match status" value="1"/>
</dbReference>
<dbReference type="PANTHER" id="PTHR10491:SF4">
    <property type="entry name" value="METHIONINE ADENOSYLTRANSFERASE 2 SUBUNIT BETA"/>
    <property type="match status" value="1"/>
</dbReference>
<dbReference type="EC" id="1.1.1.133" evidence="2"/>
<dbReference type="Proteomes" id="UP001419084">
    <property type="component" value="Unassembled WGS sequence"/>
</dbReference>
<reference evidence="4 7" key="2">
    <citation type="journal article" date="2024" name="Int. J. Syst. Evol. Microbiol.">
        <title>Lacrimispora brassicae sp. nov. isolated from fermented cabbage, and proposal of Clostridium indicum Gundawar et al. 2019 and Clostridium methoxybenzovorans Mechichi et al. 1999 as heterotypic synonyms of Lacrimispora amygdalina (Parshina et al. 2003) Haas and Blanchard 2020 and Lacrimispora indolis (McClung and McCoy 1957) Haas and Blanchard 2020, respectively.</title>
        <authorList>
            <person name="Kobayashi H."/>
            <person name="Tanizawa Y."/>
            <person name="Sakamoto M."/>
            <person name="Ohkuma M."/>
            <person name="Tohno M."/>
        </authorList>
    </citation>
    <scope>NUCLEOTIDE SEQUENCE [LARGE SCALE GENOMIC DNA]</scope>
    <source>
        <strain evidence="4 7">DSM 12857</strain>
    </source>
</reference>
<dbReference type="PANTHER" id="PTHR10491">
    <property type="entry name" value="DTDP-4-DEHYDRORHAMNOSE REDUCTASE"/>
    <property type="match status" value="1"/>
</dbReference>
<comment type="pathway">
    <text evidence="2">Carbohydrate biosynthesis; dTDP-L-rhamnose biosynthesis.</text>
</comment>
<evidence type="ECO:0000313" key="7">
    <source>
        <dbReference type="Proteomes" id="UP001419084"/>
    </source>
</evidence>
<protein>
    <recommendedName>
        <fullName evidence="2">dTDP-4-dehydrorhamnose reductase</fullName>
        <ecNumber evidence="2">1.1.1.133</ecNumber>
    </recommendedName>
</protein>
<dbReference type="GO" id="GO:0019305">
    <property type="term" value="P:dTDP-rhamnose biosynthetic process"/>
    <property type="evidence" value="ECO:0007669"/>
    <property type="project" value="UniProtKB-UniPathway"/>
</dbReference>
<comment type="similarity">
    <text evidence="1 2">Belongs to the dTDP-4-dehydrorhamnose reductase family.</text>
</comment>
<dbReference type="EMBL" id="BRPJ01000097">
    <property type="protein sequence ID" value="GLB32559.1"/>
    <property type="molecule type" value="Genomic_DNA"/>
</dbReference>
<dbReference type="InterPro" id="IPR005913">
    <property type="entry name" value="dTDP_dehydrorham_reduct"/>
</dbReference>
<dbReference type="AlphaFoldDB" id="A0A3E2ND27"/>
<comment type="function">
    <text evidence="2">Catalyzes the reduction of dTDP-6-deoxy-L-lyxo-4-hexulose to yield dTDP-L-rhamnose.</text>
</comment>
<evidence type="ECO:0000256" key="2">
    <source>
        <dbReference type="RuleBase" id="RU364082"/>
    </source>
</evidence>
<dbReference type="InterPro" id="IPR029903">
    <property type="entry name" value="RmlD-like-bd"/>
</dbReference>
<keyword evidence="2" id="KW-0560">Oxidoreductase</keyword>
<dbReference type="EMBL" id="QOHO01000030">
    <property type="protein sequence ID" value="RFZ78902.1"/>
    <property type="molecule type" value="Genomic_DNA"/>
</dbReference>
<dbReference type="GO" id="GO:0006556">
    <property type="term" value="P:S-adenosylmethionine biosynthetic process"/>
    <property type="evidence" value="ECO:0007669"/>
    <property type="project" value="TreeGrafter"/>
</dbReference>